<dbReference type="Proteomes" id="UP000011599">
    <property type="component" value="Unassembled WGS sequence"/>
</dbReference>
<organism evidence="2 3">
    <name type="scientific">Natronorubrum tibetense GA33</name>
    <dbReference type="NCBI Taxonomy" id="1114856"/>
    <lineage>
        <taxon>Archaea</taxon>
        <taxon>Methanobacteriati</taxon>
        <taxon>Methanobacteriota</taxon>
        <taxon>Stenosarchaea group</taxon>
        <taxon>Halobacteria</taxon>
        <taxon>Halobacteriales</taxon>
        <taxon>Natrialbaceae</taxon>
        <taxon>Natronorubrum</taxon>
    </lineage>
</organism>
<dbReference type="STRING" id="1114856.GCA_000383975_00857"/>
<accession>L9W1H0</accession>
<dbReference type="eggNOG" id="arCOG04450">
    <property type="taxonomic scope" value="Archaea"/>
</dbReference>
<evidence type="ECO:0000313" key="3">
    <source>
        <dbReference type="Proteomes" id="UP000011599"/>
    </source>
</evidence>
<dbReference type="AlphaFoldDB" id="L9W1H0"/>
<dbReference type="PATRIC" id="fig|1114856.3.peg.1499"/>
<dbReference type="OrthoDB" id="330911at2157"/>
<proteinExistence type="predicted"/>
<dbReference type="RefSeq" id="WP_006089251.1">
    <property type="nucleotide sequence ID" value="NZ_AOHW01000023.1"/>
</dbReference>
<name>L9W1H0_9EURY</name>
<evidence type="ECO:0000313" key="2">
    <source>
        <dbReference type="EMBL" id="ELY42158.1"/>
    </source>
</evidence>
<dbReference type="EMBL" id="AOHW01000023">
    <property type="protein sequence ID" value="ELY42158.1"/>
    <property type="molecule type" value="Genomic_DNA"/>
</dbReference>
<comment type="caution">
    <text evidence="2">The sequence shown here is derived from an EMBL/GenBank/DDBJ whole genome shotgun (WGS) entry which is preliminary data.</text>
</comment>
<sequence length="435" mass="46506">MSVLDLDAYVTRSRALVDSTPPSTRRETRTWLVDPLLETLGWDVHADSCLTDTIVDGTRLEYVCSVDGVPAMLVAVDPFGDSLEKSRAVALLETMAWTGIDRAIYTDGRDYLLLAGTTDVERLACRLSSLSDHESAIAHYTHDAVGRSLERHSREFVARQLAIERSNLAEAIVDELTDATEQGEAYASEFESAADRFLEQLVASFADGGSGGAVAELDSAGSDDVSVEFSDPSASGAKPDGSTGERSTSLGEGYIQRDRTDESTSSGEADEARTDGTDSRAADATESDSVADAGASTESEPTDSDVAHSSDDTDDKTESEGDGEYVVRFFNDRGSVGAIGHSSADQALVATAEYLFQRGLSGVTVPWHPDEDEDERAVLHESPTHPDGTPMSEPQQLSNGLYLETAGDTDERAARVDALVARAGLRAMLTGDWEE</sequence>
<evidence type="ECO:0008006" key="4">
    <source>
        <dbReference type="Google" id="ProtNLM"/>
    </source>
</evidence>
<protein>
    <recommendedName>
        <fullName evidence="4">Type I restriction enzyme R protein N-terminal domain-containing protein</fullName>
    </recommendedName>
</protein>
<evidence type="ECO:0000256" key="1">
    <source>
        <dbReference type="SAM" id="MobiDB-lite"/>
    </source>
</evidence>
<feature type="region of interest" description="Disordered" evidence="1">
    <location>
        <begin position="215"/>
        <end position="324"/>
    </location>
</feature>
<reference evidence="2 3" key="1">
    <citation type="journal article" date="2014" name="PLoS Genet.">
        <title>Phylogenetically driven sequencing of extremely halophilic archaea reveals strategies for static and dynamic osmo-response.</title>
        <authorList>
            <person name="Becker E.A."/>
            <person name="Seitzer P.M."/>
            <person name="Tritt A."/>
            <person name="Larsen D."/>
            <person name="Krusor M."/>
            <person name="Yao A.I."/>
            <person name="Wu D."/>
            <person name="Madern D."/>
            <person name="Eisen J.A."/>
            <person name="Darling A.E."/>
            <person name="Facciotti M.T."/>
        </authorList>
    </citation>
    <scope>NUCLEOTIDE SEQUENCE [LARGE SCALE GENOMIC DNA]</scope>
    <source>
        <strain evidence="2 3">GA33</strain>
    </source>
</reference>
<feature type="compositionally biased region" description="Basic and acidic residues" evidence="1">
    <location>
        <begin position="305"/>
        <end position="319"/>
    </location>
</feature>
<gene>
    <name evidence="2" type="ORF">C496_07163</name>
</gene>
<keyword evidence="3" id="KW-1185">Reference proteome</keyword>
<feature type="compositionally biased region" description="Basic and acidic residues" evidence="1">
    <location>
        <begin position="270"/>
        <end position="283"/>
    </location>
</feature>